<dbReference type="PANTHER" id="PTHR36423:SF2">
    <property type="entry name" value="AFR070WP"/>
    <property type="match status" value="1"/>
</dbReference>
<dbReference type="EMBL" id="QDKL01000002">
    <property type="protein sequence ID" value="RZF22058.1"/>
    <property type="molecule type" value="Genomic_DNA"/>
</dbReference>
<dbReference type="SUPFAM" id="SSF143410">
    <property type="entry name" value="DOPA-like"/>
    <property type="match status" value="1"/>
</dbReference>
<organism evidence="1 2">
    <name type="scientific">Halobacteriovorax vibrionivorans</name>
    <dbReference type="NCBI Taxonomy" id="2152716"/>
    <lineage>
        <taxon>Bacteria</taxon>
        <taxon>Pseudomonadati</taxon>
        <taxon>Bdellovibrionota</taxon>
        <taxon>Bacteriovoracia</taxon>
        <taxon>Bacteriovoracales</taxon>
        <taxon>Halobacteriovoraceae</taxon>
        <taxon>Halobacteriovorax</taxon>
    </lineage>
</organism>
<gene>
    <name evidence="1" type="ORF">DAY19_10275</name>
</gene>
<sequence length="109" mass="13086">MKILDYHAHLYYDDETYEKALRVINKARDLNYIQVGRAHQKEVGPHPRWSCQFLFSKEKLNDFIPWLFENRDELTVFLHANTGNDYLDHTQNTLWMGEVLSLKLDIFNK</sequence>
<dbReference type="PIRSF" id="PIRSF028139">
    <property type="entry name" value="DOPA-diox_rel_Mll2280"/>
    <property type="match status" value="1"/>
</dbReference>
<dbReference type="Pfam" id="PF08883">
    <property type="entry name" value="DOPA_dioxygen"/>
    <property type="match status" value="1"/>
</dbReference>
<comment type="caution">
    <text evidence="1">The sequence shown here is derived from an EMBL/GenBank/DDBJ whole genome shotgun (WGS) entry which is preliminary data.</text>
</comment>
<evidence type="ECO:0000313" key="2">
    <source>
        <dbReference type="Proteomes" id="UP000443582"/>
    </source>
</evidence>
<reference evidence="2" key="1">
    <citation type="journal article" date="2019" name="Int. J. Syst. Evol. Microbiol.">
        <title>Halobacteriovorax valvorus sp. nov., a novel prokaryotic predator isolated from coastal seawater of China.</title>
        <authorList>
            <person name="Chen M.-X."/>
        </authorList>
    </citation>
    <scope>NUCLEOTIDE SEQUENCE [LARGE SCALE GENOMIC DNA]</scope>
    <source>
        <strain evidence="2">BL9</strain>
    </source>
</reference>
<dbReference type="RefSeq" id="WP_115362061.1">
    <property type="nucleotide sequence ID" value="NZ_QDKL01000002.1"/>
</dbReference>
<protein>
    <submittedName>
        <fullName evidence="1">4,5-dioxygenase</fullName>
    </submittedName>
</protein>
<proteinExistence type="predicted"/>
<dbReference type="PANTHER" id="PTHR36423">
    <property type="entry name" value="AFR070WP"/>
    <property type="match status" value="1"/>
</dbReference>
<evidence type="ECO:0000313" key="1">
    <source>
        <dbReference type="EMBL" id="RZF22058.1"/>
    </source>
</evidence>
<dbReference type="Gene3D" id="3.30.70.1240">
    <property type="entry name" value="DOPA-like domains"/>
    <property type="match status" value="1"/>
</dbReference>
<dbReference type="InterPro" id="IPR023389">
    <property type="entry name" value="DOPA-like_sf"/>
</dbReference>
<keyword evidence="2" id="KW-1185">Reference proteome</keyword>
<dbReference type="InterPro" id="IPR014980">
    <property type="entry name" value="DOPA_dioxygen"/>
</dbReference>
<dbReference type="Proteomes" id="UP000443582">
    <property type="component" value="Unassembled WGS sequence"/>
</dbReference>
<accession>A0ABY0IGJ6</accession>
<name>A0ABY0IGJ6_9BACT</name>